<evidence type="ECO:0000313" key="8">
    <source>
        <dbReference type="EMBL" id="PRQ23713.1"/>
    </source>
</evidence>
<keyword evidence="6 7" id="KW-0472">Membrane</keyword>
<dbReference type="GO" id="GO:0008233">
    <property type="term" value="F:peptidase activity"/>
    <property type="evidence" value="ECO:0007669"/>
    <property type="project" value="UniProtKB-KW"/>
</dbReference>
<keyword evidence="5 7" id="KW-1133">Transmembrane helix</keyword>
<keyword evidence="8" id="KW-0645">Protease</keyword>
<evidence type="ECO:0000256" key="1">
    <source>
        <dbReference type="ARBA" id="ARBA00004141"/>
    </source>
</evidence>
<comment type="subcellular location">
    <subcellularLocation>
        <location evidence="1">Membrane</location>
        <topology evidence="1">Multi-pass membrane protein</topology>
    </subcellularLocation>
</comment>
<dbReference type="OMA" id="QVWPTID"/>
<accession>A0A2P6PP44</accession>
<dbReference type="PANTHER" id="PTHR16318">
    <property type="entry name" value="GAMMA-SECRETASE SUBUNIT PEN-2"/>
    <property type="match status" value="1"/>
</dbReference>
<evidence type="ECO:0000313" key="9">
    <source>
        <dbReference type="Proteomes" id="UP000238479"/>
    </source>
</evidence>
<dbReference type="STRING" id="74649.A0A2P6PP44"/>
<comment type="similarity">
    <text evidence="2">Belongs to the PEN-2 family.</text>
</comment>
<dbReference type="GO" id="GO:0070765">
    <property type="term" value="C:gamma-secretase complex"/>
    <property type="evidence" value="ECO:0007669"/>
    <property type="project" value="TreeGrafter"/>
</dbReference>
<protein>
    <submittedName>
        <fullName evidence="8">Putative gamma-secretase aspartyl protease complex, presenilin enhancer-2 subunit</fullName>
    </submittedName>
</protein>
<sequence length="133" mass="15111">MEATDIQNPNPSPRILLPSSPPPLWPTIDGPLGLSEEESVSYARRFYKFGFALLPLLWAVNCFYFWPALRHSRSFPRIHHYVLRSAVGFAVFTALLSSWALTFGIGGERLFGHVWDELLMYNLADRIGLTGWS</sequence>
<keyword evidence="8" id="KW-0378">Hydrolase</keyword>
<keyword evidence="9" id="KW-1185">Reference proteome</keyword>
<reference evidence="8 9" key="1">
    <citation type="journal article" date="2018" name="Nat. Genet.">
        <title>The Rosa genome provides new insights in the design of modern roses.</title>
        <authorList>
            <person name="Bendahmane M."/>
        </authorList>
    </citation>
    <scope>NUCLEOTIDE SEQUENCE [LARGE SCALE GENOMIC DNA]</scope>
    <source>
        <strain evidence="9">cv. Old Blush</strain>
    </source>
</reference>
<dbReference type="GO" id="GO:0005798">
    <property type="term" value="C:Golgi-associated vesicle"/>
    <property type="evidence" value="ECO:0007669"/>
    <property type="project" value="EnsemblPlants"/>
</dbReference>
<evidence type="ECO:0000256" key="3">
    <source>
        <dbReference type="ARBA" id="ARBA00022692"/>
    </source>
</evidence>
<feature type="transmembrane region" description="Helical" evidence="7">
    <location>
        <begin position="49"/>
        <end position="69"/>
    </location>
</feature>
<feature type="transmembrane region" description="Helical" evidence="7">
    <location>
        <begin position="81"/>
        <end position="101"/>
    </location>
</feature>
<evidence type="ECO:0000256" key="5">
    <source>
        <dbReference type="ARBA" id="ARBA00022989"/>
    </source>
</evidence>
<dbReference type="InterPro" id="IPR019379">
    <property type="entry name" value="Gamma_Secretase_Asp_P_PEN2"/>
</dbReference>
<evidence type="ECO:0000256" key="7">
    <source>
        <dbReference type="SAM" id="Phobius"/>
    </source>
</evidence>
<proteinExistence type="inferred from homology"/>
<keyword evidence="3 7" id="KW-0812">Transmembrane</keyword>
<evidence type="ECO:0000256" key="6">
    <source>
        <dbReference type="ARBA" id="ARBA00023136"/>
    </source>
</evidence>
<comment type="caution">
    <text evidence="8">The sequence shown here is derived from an EMBL/GenBank/DDBJ whole genome shotgun (WGS) entry which is preliminary data.</text>
</comment>
<dbReference type="Pfam" id="PF10251">
    <property type="entry name" value="PEN-2"/>
    <property type="match status" value="1"/>
</dbReference>
<dbReference type="Gramene" id="PRQ23713">
    <property type="protein sequence ID" value="PRQ23713"/>
    <property type="gene ID" value="RchiOBHm_Chr6g0264391"/>
</dbReference>
<dbReference type="Proteomes" id="UP000238479">
    <property type="component" value="Chromosome 6"/>
</dbReference>
<dbReference type="GO" id="GO:0006508">
    <property type="term" value="P:proteolysis"/>
    <property type="evidence" value="ECO:0007669"/>
    <property type="project" value="UniProtKB-KW"/>
</dbReference>
<gene>
    <name evidence="8" type="ORF">RchiOBHm_Chr6g0264391</name>
</gene>
<dbReference type="GO" id="GO:0007219">
    <property type="term" value="P:Notch signaling pathway"/>
    <property type="evidence" value="ECO:0007669"/>
    <property type="project" value="UniProtKB-KW"/>
</dbReference>
<dbReference type="AlphaFoldDB" id="A0A2P6PP44"/>
<dbReference type="OrthoDB" id="524898at2759"/>
<evidence type="ECO:0000256" key="4">
    <source>
        <dbReference type="ARBA" id="ARBA00022976"/>
    </source>
</evidence>
<keyword evidence="4" id="KW-0914">Notch signaling pathway</keyword>
<evidence type="ECO:0000256" key="2">
    <source>
        <dbReference type="ARBA" id="ARBA00009607"/>
    </source>
</evidence>
<organism evidence="8 9">
    <name type="scientific">Rosa chinensis</name>
    <name type="common">China rose</name>
    <dbReference type="NCBI Taxonomy" id="74649"/>
    <lineage>
        <taxon>Eukaryota</taxon>
        <taxon>Viridiplantae</taxon>
        <taxon>Streptophyta</taxon>
        <taxon>Embryophyta</taxon>
        <taxon>Tracheophyta</taxon>
        <taxon>Spermatophyta</taxon>
        <taxon>Magnoliopsida</taxon>
        <taxon>eudicotyledons</taxon>
        <taxon>Gunneridae</taxon>
        <taxon>Pentapetalae</taxon>
        <taxon>rosids</taxon>
        <taxon>fabids</taxon>
        <taxon>Rosales</taxon>
        <taxon>Rosaceae</taxon>
        <taxon>Rosoideae</taxon>
        <taxon>Rosoideae incertae sedis</taxon>
        <taxon>Rosa</taxon>
    </lineage>
</organism>
<name>A0A2P6PP44_ROSCH</name>
<dbReference type="EMBL" id="PDCK01000044">
    <property type="protein sequence ID" value="PRQ23713.1"/>
    <property type="molecule type" value="Genomic_DNA"/>
</dbReference>
<dbReference type="PANTHER" id="PTHR16318:SF0">
    <property type="entry name" value="GAMMA-SECRETASE SUBUNIT PEN-2"/>
    <property type="match status" value="1"/>
</dbReference>